<dbReference type="GO" id="GO:0016020">
    <property type="term" value="C:membrane"/>
    <property type="evidence" value="ECO:0007669"/>
    <property type="project" value="UniProtKB-SubCell"/>
</dbReference>
<keyword evidence="4 6" id="KW-0472">Membrane</keyword>
<sequence>MIALFVIALASLWVPAIALSVTSSSPCASVCDNGGGATVASDLVCADTDYNTTVKGLTMKRCLLCQSTSTTYKNASSNDNDVHWFLFNQKYTIQNCLFEQSSSSALSACESSCLPLQSVFKYLWGTHPDMEAYYYCSMNNGAFDQYADSCATCLKKQSGSVILGNFMDSMQSGCQNKPNASEGDTIRLKSDLFSTATTDDTTSATSSPTSSSSATQSATSAPSKSTSSGLSTGAKAGIGVGVGVGGLIIVGAALWAFLSRSRRTQQSEEMPLHAEDSKPPSVQPEPTAMSALPAEMNGHDHHMADGRPRAELG</sequence>
<feature type="signal peptide" evidence="7">
    <location>
        <begin position="1"/>
        <end position="18"/>
    </location>
</feature>
<evidence type="ECO:0000256" key="1">
    <source>
        <dbReference type="ARBA" id="ARBA00004167"/>
    </source>
</evidence>
<dbReference type="InterPro" id="IPR051694">
    <property type="entry name" value="Immunoregulatory_rcpt-like"/>
</dbReference>
<accession>A0A5N6U7J0</accession>
<evidence type="ECO:0000313" key="9">
    <source>
        <dbReference type="Proteomes" id="UP000325780"/>
    </source>
</evidence>
<organism evidence="8 9">
    <name type="scientific">Aspergillus avenaceus</name>
    <dbReference type="NCBI Taxonomy" id="36643"/>
    <lineage>
        <taxon>Eukaryota</taxon>
        <taxon>Fungi</taxon>
        <taxon>Dikarya</taxon>
        <taxon>Ascomycota</taxon>
        <taxon>Pezizomycotina</taxon>
        <taxon>Eurotiomycetes</taxon>
        <taxon>Eurotiomycetidae</taxon>
        <taxon>Eurotiales</taxon>
        <taxon>Aspergillaceae</taxon>
        <taxon>Aspergillus</taxon>
        <taxon>Aspergillus subgen. Circumdati</taxon>
    </lineage>
</organism>
<dbReference type="GO" id="GO:0071944">
    <property type="term" value="C:cell periphery"/>
    <property type="evidence" value="ECO:0007669"/>
    <property type="project" value="UniProtKB-ARBA"/>
</dbReference>
<feature type="transmembrane region" description="Helical" evidence="6">
    <location>
        <begin position="236"/>
        <end position="258"/>
    </location>
</feature>
<evidence type="ECO:0000313" key="8">
    <source>
        <dbReference type="EMBL" id="KAE8154607.1"/>
    </source>
</evidence>
<dbReference type="PANTHER" id="PTHR15549:SF27">
    <property type="entry name" value="CHITIN-BINDING TYPE-1 DOMAIN-CONTAINING PROTEIN"/>
    <property type="match status" value="1"/>
</dbReference>
<evidence type="ECO:0008006" key="10">
    <source>
        <dbReference type="Google" id="ProtNLM"/>
    </source>
</evidence>
<proteinExistence type="predicted"/>
<comment type="subcellular location">
    <subcellularLocation>
        <location evidence="1">Membrane</location>
        <topology evidence="1">Single-pass membrane protein</topology>
    </subcellularLocation>
</comment>
<dbReference type="OrthoDB" id="5426678at2759"/>
<gene>
    <name evidence="8" type="ORF">BDV25DRAFT_103207</name>
</gene>
<dbReference type="AlphaFoldDB" id="A0A5N6U7J0"/>
<keyword evidence="2 6" id="KW-0812">Transmembrane</keyword>
<dbReference type="Proteomes" id="UP000325780">
    <property type="component" value="Unassembled WGS sequence"/>
</dbReference>
<feature type="region of interest" description="Disordered" evidence="5">
    <location>
        <begin position="197"/>
        <end position="232"/>
    </location>
</feature>
<keyword evidence="9" id="KW-1185">Reference proteome</keyword>
<evidence type="ECO:0000256" key="3">
    <source>
        <dbReference type="ARBA" id="ARBA00022989"/>
    </source>
</evidence>
<evidence type="ECO:0000256" key="6">
    <source>
        <dbReference type="SAM" id="Phobius"/>
    </source>
</evidence>
<keyword evidence="7" id="KW-0732">Signal</keyword>
<feature type="chain" id="PRO_5024810324" description="LPXTG-domain-containing protein" evidence="7">
    <location>
        <begin position="19"/>
        <end position="313"/>
    </location>
</feature>
<feature type="compositionally biased region" description="Basic and acidic residues" evidence="5">
    <location>
        <begin position="297"/>
        <end position="313"/>
    </location>
</feature>
<protein>
    <recommendedName>
        <fullName evidence="10">LPXTG-domain-containing protein</fullName>
    </recommendedName>
</protein>
<evidence type="ECO:0000256" key="2">
    <source>
        <dbReference type="ARBA" id="ARBA00022692"/>
    </source>
</evidence>
<name>A0A5N6U7J0_ASPAV</name>
<reference evidence="8 9" key="1">
    <citation type="submission" date="2019-04" db="EMBL/GenBank/DDBJ databases">
        <title>Friends and foes A comparative genomics study of 23 Aspergillus species from section Flavi.</title>
        <authorList>
            <consortium name="DOE Joint Genome Institute"/>
            <person name="Kjaerbolling I."/>
            <person name="Vesth T."/>
            <person name="Frisvad J.C."/>
            <person name="Nybo J.L."/>
            <person name="Theobald S."/>
            <person name="Kildgaard S."/>
            <person name="Isbrandt T."/>
            <person name="Kuo A."/>
            <person name="Sato A."/>
            <person name="Lyhne E.K."/>
            <person name="Kogle M.E."/>
            <person name="Wiebenga A."/>
            <person name="Kun R.S."/>
            <person name="Lubbers R.J."/>
            <person name="Makela M.R."/>
            <person name="Barry K."/>
            <person name="Chovatia M."/>
            <person name="Clum A."/>
            <person name="Daum C."/>
            <person name="Haridas S."/>
            <person name="He G."/>
            <person name="LaButti K."/>
            <person name="Lipzen A."/>
            <person name="Mondo S."/>
            <person name="Riley R."/>
            <person name="Salamov A."/>
            <person name="Simmons B.A."/>
            <person name="Magnuson J.K."/>
            <person name="Henrissat B."/>
            <person name="Mortensen U.H."/>
            <person name="Larsen T.O."/>
            <person name="Devries R.P."/>
            <person name="Grigoriev I.V."/>
            <person name="Machida M."/>
            <person name="Baker S.E."/>
            <person name="Andersen M.R."/>
        </authorList>
    </citation>
    <scope>NUCLEOTIDE SEQUENCE [LARGE SCALE GENOMIC DNA]</scope>
    <source>
        <strain evidence="8 9">IBT 18842</strain>
    </source>
</reference>
<dbReference type="EMBL" id="ML742028">
    <property type="protein sequence ID" value="KAE8154607.1"/>
    <property type="molecule type" value="Genomic_DNA"/>
</dbReference>
<dbReference type="PANTHER" id="PTHR15549">
    <property type="entry name" value="PAIRED IMMUNOGLOBULIN-LIKE TYPE 2 RECEPTOR"/>
    <property type="match status" value="1"/>
</dbReference>
<evidence type="ECO:0000256" key="7">
    <source>
        <dbReference type="SAM" id="SignalP"/>
    </source>
</evidence>
<keyword evidence="3 6" id="KW-1133">Transmembrane helix</keyword>
<evidence type="ECO:0000256" key="4">
    <source>
        <dbReference type="ARBA" id="ARBA00023136"/>
    </source>
</evidence>
<evidence type="ECO:0000256" key="5">
    <source>
        <dbReference type="SAM" id="MobiDB-lite"/>
    </source>
</evidence>
<feature type="region of interest" description="Disordered" evidence="5">
    <location>
        <begin position="266"/>
        <end position="313"/>
    </location>
</feature>